<protein>
    <submittedName>
        <fullName evidence="1">Sulfate adenylyltransferase</fullName>
    </submittedName>
</protein>
<dbReference type="AlphaFoldDB" id="A0A368N3U2"/>
<keyword evidence="1" id="KW-0808">Transferase</keyword>
<proteinExistence type="predicted"/>
<organism evidence="1 2">
    <name type="scientific">Corallincola holothuriorum</name>
    <dbReference type="NCBI Taxonomy" id="2282215"/>
    <lineage>
        <taxon>Bacteria</taxon>
        <taxon>Pseudomonadati</taxon>
        <taxon>Pseudomonadota</taxon>
        <taxon>Gammaproteobacteria</taxon>
        <taxon>Alteromonadales</taxon>
        <taxon>Psychromonadaceae</taxon>
        <taxon>Corallincola</taxon>
    </lineage>
</organism>
<dbReference type="PANTHER" id="PTHR39327:SF1">
    <property type="entry name" value="BLR5470 PROTEIN"/>
    <property type="match status" value="1"/>
</dbReference>
<dbReference type="GO" id="GO:0016779">
    <property type="term" value="F:nucleotidyltransferase activity"/>
    <property type="evidence" value="ECO:0007669"/>
    <property type="project" value="UniProtKB-KW"/>
</dbReference>
<evidence type="ECO:0000313" key="1">
    <source>
        <dbReference type="EMBL" id="RCU45202.1"/>
    </source>
</evidence>
<keyword evidence="1" id="KW-0548">Nucleotidyltransferase</keyword>
<dbReference type="InterPro" id="IPR010319">
    <property type="entry name" value="Transglutaminase-like_Cys_pept"/>
</dbReference>
<sequence length="202" mass="23147">MLIASLRSDDFLQIFSPALFTKVSEDYGDEAAARVRKLKRLLERGQNLAERDKLKLINKHFNKIEFRSDQSHWGKVDYWATPIELIATGAGDCEDYSIAKYFSLRALGVAPEKLRLMYVKAVRINQAHMVLTYYPEPDSMPLVLDNLTDSILPASKRKDLIPVYSFNAEGLWQSKALNQGKRVIENSQAPWHELLNRIESGY</sequence>
<dbReference type="Proteomes" id="UP000252558">
    <property type="component" value="Unassembled WGS sequence"/>
</dbReference>
<dbReference type="Gene3D" id="3.10.620.30">
    <property type="match status" value="1"/>
</dbReference>
<dbReference type="PANTHER" id="PTHR39327">
    <property type="match status" value="1"/>
</dbReference>
<keyword evidence="2" id="KW-1185">Reference proteome</keyword>
<reference evidence="1 2" key="1">
    <citation type="submission" date="2018-07" db="EMBL/GenBank/DDBJ databases">
        <title>Corallincola holothuriorum sp. nov., a new facultative anaerobe isolated from sea cucumber Apostichopus japonicus.</title>
        <authorList>
            <person name="Xia H."/>
        </authorList>
    </citation>
    <scope>NUCLEOTIDE SEQUENCE [LARGE SCALE GENOMIC DNA]</scope>
    <source>
        <strain evidence="1 2">C4</strain>
    </source>
</reference>
<name>A0A368N3U2_9GAMM</name>
<gene>
    <name evidence="1" type="ORF">DU002_17240</name>
</gene>
<evidence type="ECO:0000313" key="2">
    <source>
        <dbReference type="Proteomes" id="UP000252558"/>
    </source>
</evidence>
<dbReference type="OrthoDB" id="5401788at2"/>
<dbReference type="Pfam" id="PF06035">
    <property type="entry name" value="Peptidase_C93"/>
    <property type="match status" value="1"/>
</dbReference>
<comment type="caution">
    <text evidence="1">The sequence shown here is derived from an EMBL/GenBank/DDBJ whole genome shotgun (WGS) entry which is preliminary data.</text>
</comment>
<dbReference type="SUPFAM" id="SSF54001">
    <property type="entry name" value="Cysteine proteinases"/>
    <property type="match status" value="1"/>
</dbReference>
<dbReference type="InterPro" id="IPR038765">
    <property type="entry name" value="Papain-like_cys_pep_sf"/>
</dbReference>
<dbReference type="EMBL" id="QPID01000012">
    <property type="protein sequence ID" value="RCU45202.1"/>
    <property type="molecule type" value="Genomic_DNA"/>
</dbReference>
<accession>A0A368N3U2</accession>